<evidence type="ECO:0000256" key="10">
    <source>
        <dbReference type="ARBA" id="ARBA00022989"/>
    </source>
</evidence>
<evidence type="ECO:0000256" key="3">
    <source>
        <dbReference type="ARBA" id="ARBA00022538"/>
    </source>
</evidence>
<dbReference type="FunFam" id="3.40.50.300:FF:000403">
    <property type="entry name" value="ATP-binding cassette sub-family B member 8, mitochondrial"/>
    <property type="match status" value="1"/>
</dbReference>
<keyword evidence="8" id="KW-0809">Transit peptide</keyword>
<dbReference type="GO" id="GO:0090374">
    <property type="term" value="P:oligopeptide export from mitochondrion"/>
    <property type="evidence" value="ECO:0007669"/>
    <property type="project" value="TreeGrafter"/>
</dbReference>
<dbReference type="InterPro" id="IPR011527">
    <property type="entry name" value="ABC1_TM_dom"/>
</dbReference>
<keyword evidence="9" id="KW-0630">Potassium</keyword>
<gene>
    <name evidence="20" type="ORF">SYNPS1DRAFT_26754</name>
</gene>
<dbReference type="GO" id="GO:0006813">
    <property type="term" value="P:potassium ion transport"/>
    <property type="evidence" value="ECO:0007669"/>
    <property type="project" value="UniProtKB-KW"/>
</dbReference>
<dbReference type="InterPro" id="IPR003439">
    <property type="entry name" value="ABC_transporter-like_ATP-bd"/>
</dbReference>
<evidence type="ECO:0000256" key="1">
    <source>
        <dbReference type="ARBA" id="ARBA00004448"/>
    </source>
</evidence>
<dbReference type="PROSITE" id="PS50929">
    <property type="entry name" value="ABC_TM1F"/>
    <property type="match status" value="1"/>
</dbReference>
<evidence type="ECO:0000256" key="11">
    <source>
        <dbReference type="ARBA" id="ARBA00023065"/>
    </source>
</evidence>
<dbReference type="SMART" id="SM00382">
    <property type="entry name" value="AAA"/>
    <property type="match status" value="1"/>
</dbReference>
<keyword evidence="21" id="KW-1185">Reference proteome</keyword>
<evidence type="ECO:0000256" key="17">
    <source>
        <dbReference type="SAM" id="Phobius"/>
    </source>
</evidence>
<dbReference type="InterPro" id="IPR027417">
    <property type="entry name" value="P-loop_NTPase"/>
</dbReference>
<evidence type="ECO:0000256" key="6">
    <source>
        <dbReference type="ARBA" id="ARBA00022792"/>
    </source>
</evidence>
<evidence type="ECO:0000256" key="8">
    <source>
        <dbReference type="ARBA" id="ARBA00022946"/>
    </source>
</evidence>
<dbReference type="EMBL" id="KZ989181">
    <property type="protein sequence ID" value="RKP27600.1"/>
    <property type="molecule type" value="Genomic_DNA"/>
</dbReference>
<evidence type="ECO:0000259" key="19">
    <source>
        <dbReference type="PROSITE" id="PS50929"/>
    </source>
</evidence>
<dbReference type="Gene3D" id="3.40.50.300">
    <property type="entry name" value="P-loop containing nucleotide triphosphate hydrolases"/>
    <property type="match status" value="1"/>
</dbReference>
<dbReference type="SUPFAM" id="SSF52540">
    <property type="entry name" value="P-loop containing nucleoside triphosphate hydrolases"/>
    <property type="match status" value="1"/>
</dbReference>
<dbReference type="CDD" id="cd03249">
    <property type="entry name" value="ABC_MTABC3_MDL1_MDL2"/>
    <property type="match status" value="1"/>
</dbReference>
<keyword evidence="5" id="KW-0547">Nucleotide-binding</keyword>
<feature type="transmembrane region" description="Helical" evidence="17">
    <location>
        <begin position="244"/>
        <end position="263"/>
    </location>
</feature>
<dbReference type="GO" id="GO:0015421">
    <property type="term" value="F:ABC-type oligopeptide transporter activity"/>
    <property type="evidence" value="ECO:0007669"/>
    <property type="project" value="TreeGrafter"/>
</dbReference>
<dbReference type="OrthoDB" id="6500128at2759"/>
<dbReference type="PROSITE" id="PS50893">
    <property type="entry name" value="ABC_TRANSPORTER_2"/>
    <property type="match status" value="1"/>
</dbReference>
<keyword evidence="6" id="KW-0999">Mitochondrion inner membrane</keyword>
<keyword evidence="10 17" id="KW-1133">Transmembrane helix</keyword>
<dbReference type="SUPFAM" id="SSF90123">
    <property type="entry name" value="ABC transporter transmembrane region"/>
    <property type="match status" value="1"/>
</dbReference>
<feature type="domain" description="ABC transmembrane type-1" evidence="19">
    <location>
        <begin position="84"/>
        <end position="329"/>
    </location>
</feature>
<evidence type="ECO:0000259" key="18">
    <source>
        <dbReference type="PROSITE" id="PS50893"/>
    </source>
</evidence>
<evidence type="ECO:0000256" key="5">
    <source>
        <dbReference type="ARBA" id="ARBA00022741"/>
    </source>
</evidence>
<dbReference type="Pfam" id="PF00005">
    <property type="entry name" value="ABC_tran"/>
    <property type="match status" value="1"/>
</dbReference>
<evidence type="ECO:0000256" key="7">
    <source>
        <dbReference type="ARBA" id="ARBA00022840"/>
    </source>
</evidence>
<keyword evidence="13 17" id="KW-0472">Membrane</keyword>
<dbReference type="GO" id="GO:0005524">
    <property type="term" value="F:ATP binding"/>
    <property type="evidence" value="ECO:0007669"/>
    <property type="project" value="UniProtKB-KW"/>
</dbReference>
<evidence type="ECO:0000313" key="21">
    <source>
        <dbReference type="Proteomes" id="UP000278143"/>
    </source>
</evidence>
<name>A0A4P9Z7C1_9FUNG</name>
<keyword evidence="4 17" id="KW-0812">Transmembrane</keyword>
<organism evidence="20 21">
    <name type="scientific">Syncephalis pseudoplumigaleata</name>
    <dbReference type="NCBI Taxonomy" id="1712513"/>
    <lineage>
        <taxon>Eukaryota</taxon>
        <taxon>Fungi</taxon>
        <taxon>Fungi incertae sedis</taxon>
        <taxon>Zoopagomycota</taxon>
        <taxon>Zoopagomycotina</taxon>
        <taxon>Zoopagomycetes</taxon>
        <taxon>Zoopagales</taxon>
        <taxon>Piptocephalidaceae</taxon>
        <taxon>Syncephalis</taxon>
    </lineage>
</organism>
<keyword evidence="20" id="KW-0378">Hydrolase</keyword>
<evidence type="ECO:0000256" key="9">
    <source>
        <dbReference type="ARBA" id="ARBA00022958"/>
    </source>
</evidence>
<dbReference type="InterPro" id="IPR017871">
    <property type="entry name" value="ABC_transporter-like_CS"/>
</dbReference>
<dbReference type="InterPro" id="IPR003593">
    <property type="entry name" value="AAA+_ATPase"/>
</dbReference>
<feature type="domain" description="ABC transporter" evidence="18">
    <location>
        <begin position="374"/>
        <end position="612"/>
    </location>
</feature>
<keyword evidence="11" id="KW-0406">Ion transport</keyword>
<feature type="transmembrane region" description="Helical" evidence="17">
    <location>
        <begin position="80"/>
        <end position="100"/>
    </location>
</feature>
<dbReference type="Pfam" id="PF00664">
    <property type="entry name" value="ABC_membrane"/>
    <property type="match status" value="1"/>
</dbReference>
<keyword evidence="2" id="KW-0813">Transport</keyword>
<evidence type="ECO:0000256" key="14">
    <source>
        <dbReference type="ARBA" id="ARBA00040439"/>
    </source>
</evidence>
<proteinExistence type="predicted"/>
<keyword evidence="3" id="KW-0633">Potassium transport</keyword>
<evidence type="ECO:0000256" key="4">
    <source>
        <dbReference type="ARBA" id="ARBA00022692"/>
    </source>
</evidence>
<accession>A0A4P9Z7C1</accession>
<comment type="subcellular location">
    <subcellularLocation>
        <location evidence="1">Mitochondrion inner membrane</location>
        <topology evidence="1">Multi-pass membrane protein</topology>
    </subcellularLocation>
</comment>
<dbReference type="PANTHER" id="PTHR43394">
    <property type="entry name" value="ATP-DEPENDENT PERMEASE MDL1, MITOCHONDRIAL"/>
    <property type="match status" value="1"/>
</dbReference>
<evidence type="ECO:0000313" key="20">
    <source>
        <dbReference type="EMBL" id="RKP27600.1"/>
    </source>
</evidence>
<protein>
    <recommendedName>
        <fullName evidence="14">Mitochondrial potassium channel ATP-binding subunit</fullName>
    </recommendedName>
    <alternativeName>
        <fullName evidence="16">ATP-binding cassette sub-family B member 8, mitochondrial</fullName>
    </alternativeName>
    <alternativeName>
        <fullName evidence="15">Mitochondrial sulfonylurea-receptor</fullName>
    </alternativeName>
</protein>
<dbReference type="InterPro" id="IPR036640">
    <property type="entry name" value="ABC1_TM_sf"/>
</dbReference>
<feature type="transmembrane region" description="Helical" evidence="17">
    <location>
        <begin position="146"/>
        <end position="167"/>
    </location>
</feature>
<evidence type="ECO:0000256" key="15">
    <source>
        <dbReference type="ARBA" id="ARBA00041416"/>
    </source>
</evidence>
<dbReference type="PROSITE" id="PS00211">
    <property type="entry name" value="ABC_TRANSPORTER_1"/>
    <property type="match status" value="1"/>
</dbReference>
<dbReference type="Proteomes" id="UP000278143">
    <property type="component" value="Unassembled WGS sequence"/>
</dbReference>
<reference evidence="21" key="1">
    <citation type="journal article" date="2018" name="Nat. Microbiol.">
        <title>Leveraging single-cell genomics to expand the fungal tree of life.</title>
        <authorList>
            <person name="Ahrendt S.R."/>
            <person name="Quandt C.A."/>
            <person name="Ciobanu D."/>
            <person name="Clum A."/>
            <person name="Salamov A."/>
            <person name="Andreopoulos B."/>
            <person name="Cheng J.F."/>
            <person name="Woyke T."/>
            <person name="Pelin A."/>
            <person name="Henrissat B."/>
            <person name="Reynolds N.K."/>
            <person name="Benny G.L."/>
            <person name="Smith M.E."/>
            <person name="James T.Y."/>
            <person name="Grigoriev I.V."/>
        </authorList>
    </citation>
    <scope>NUCLEOTIDE SEQUENCE [LARGE SCALE GENOMIC DNA]</scope>
    <source>
        <strain evidence="21">Benny S71-1</strain>
    </source>
</reference>
<evidence type="ECO:0000256" key="2">
    <source>
        <dbReference type="ARBA" id="ARBA00022448"/>
    </source>
</evidence>
<evidence type="ECO:0000256" key="12">
    <source>
        <dbReference type="ARBA" id="ARBA00023128"/>
    </source>
</evidence>
<sequence length="619" mass="66128">MTGFVWLGVSTAHAVHCDALSTTLASSPMPSRYWQRLLGPAPPGILVAQHDGDITAASFANLDDGRGFWRQLFTLLYPDLPLLLAVALSALAAAAVGLMAPAVTGELVNVIAGHLTSTAGSGAATGGAHTLAVMGLRALKMPAIKLLRLFALQGLCTWMHISLVGLLGERVAWRLRRAAYASVLAQDMVWFDAHRAGEVAARVMQDVAEFKHSFKQCITQGLKATATSVGGIAHLFRLNAPLTLTLAGSLPVIYLLLNAYGAYLRRLSARTRLVETEASSIVGEVGDCDAPPCCSADRRQVLNNVRTVRSFAAEPVEFDRFAKSTQKSLVSLGALAGQSIRAAGAASRCFECLNLRSTIPIRGGSPLDYVRGDLQFEDVHFTYPTRSQHPVLTGFNLTIPAGSTVALCGLSGGGKSTVAALLERFYDPDGGVVRVDGQDVRMLDPAALRRRIGYIHQEPTLFAGSIADNIRYGRPEATDAEVEEAARLAHADTFIRQFPRGYATQIGERGVTLSGGQKQRIAIARALLKDPEILILDEATSALDAQSEQAVQAALTQIMKGRTVLIIAHRLSTIEHADQIVVMGNVPGNILEQGTHKELLTRPHGAYAHLYGQASAGNI</sequence>
<dbReference type="InterPro" id="IPR039421">
    <property type="entry name" value="Type_1_exporter"/>
</dbReference>
<dbReference type="GO" id="GO:0016887">
    <property type="term" value="F:ATP hydrolysis activity"/>
    <property type="evidence" value="ECO:0007669"/>
    <property type="project" value="InterPro"/>
</dbReference>
<evidence type="ECO:0000256" key="16">
    <source>
        <dbReference type="ARBA" id="ARBA00042968"/>
    </source>
</evidence>
<keyword evidence="7" id="KW-0067">ATP-binding</keyword>
<evidence type="ECO:0000256" key="13">
    <source>
        <dbReference type="ARBA" id="ARBA00023136"/>
    </source>
</evidence>
<dbReference type="AlphaFoldDB" id="A0A4P9Z7C1"/>
<dbReference type="Gene3D" id="1.20.1560.10">
    <property type="entry name" value="ABC transporter type 1, transmembrane domain"/>
    <property type="match status" value="2"/>
</dbReference>
<keyword evidence="12" id="KW-0496">Mitochondrion</keyword>
<dbReference type="PANTHER" id="PTHR43394:SF17">
    <property type="entry name" value="MITOCHONDRIAL POTASSIUM CHANNEL ATP-BINDING SUBUNIT"/>
    <property type="match status" value="1"/>
</dbReference>
<dbReference type="GO" id="GO:0005743">
    <property type="term" value="C:mitochondrial inner membrane"/>
    <property type="evidence" value="ECO:0007669"/>
    <property type="project" value="UniProtKB-SubCell"/>
</dbReference>